<dbReference type="OrthoDB" id="1957466at2"/>
<gene>
    <name evidence="1" type="ORF">Desgi_2326</name>
</gene>
<dbReference type="RefSeq" id="WP_006524680.1">
    <property type="nucleotide sequence ID" value="NC_021184.1"/>
</dbReference>
<evidence type="ECO:0000313" key="1">
    <source>
        <dbReference type="EMBL" id="AGL01745.1"/>
    </source>
</evidence>
<keyword evidence="2" id="KW-1185">Reference proteome</keyword>
<name>R4KMI0_9FIRM</name>
<protein>
    <submittedName>
        <fullName evidence="1">Uncharacterized protein</fullName>
    </submittedName>
</protein>
<organism evidence="1 2">
    <name type="scientific">Desulfoscipio gibsoniae DSM 7213</name>
    <dbReference type="NCBI Taxonomy" id="767817"/>
    <lineage>
        <taxon>Bacteria</taxon>
        <taxon>Bacillati</taxon>
        <taxon>Bacillota</taxon>
        <taxon>Clostridia</taxon>
        <taxon>Eubacteriales</taxon>
        <taxon>Desulfallaceae</taxon>
        <taxon>Desulfoscipio</taxon>
    </lineage>
</organism>
<reference evidence="1 2" key="1">
    <citation type="submission" date="2012-01" db="EMBL/GenBank/DDBJ databases">
        <title>Complete sequence of Desulfotomaculum gibsoniae DSM 7213.</title>
        <authorList>
            <consortium name="US DOE Joint Genome Institute"/>
            <person name="Lucas S."/>
            <person name="Han J."/>
            <person name="Lapidus A."/>
            <person name="Cheng J.-F."/>
            <person name="Goodwin L."/>
            <person name="Pitluck S."/>
            <person name="Peters L."/>
            <person name="Ovchinnikova G."/>
            <person name="Teshima H."/>
            <person name="Detter J.C."/>
            <person name="Han C."/>
            <person name="Tapia R."/>
            <person name="Land M."/>
            <person name="Hauser L."/>
            <person name="Kyrpides N."/>
            <person name="Ivanova N."/>
            <person name="Pagani I."/>
            <person name="Parshina S."/>
            <person name="Plugge C."/>
            <person name="Muyzer G."/>
            <person name="Kuever J."/>
            <person name="Ivanova A."/>
            <person name="Nazina T."/>
            <person name="Klenk H.-P."/>
            <person name="Brambilla E."/>
            <person name="Spring S."/>
            <person name="Stams A.F."/>
            <person name="Woyke T."/>
        </authorList>
    </citation>
    <scope>NUCLEOTIDE SEQUENCE [LARGE SCALE GENOMIC DNA]</scope>
    <source>
        <strain evidence="1 2">DSM 7213</strain>
    </source>
</reference>
<proteinExistence type="predicted"/>
<dbReference type="eggNOG" id="ENOG5033DZ3">
    <property type="taxonomic scope" value="Bacteria"/>
</dbReference>
<dbReference type="Proteomes" id="UP000013520">
    <property type="component" value="Chromosome"/>
</dbReference>
<accession>R4KMI0</accession>
<evidence type="ECO:0000313" key="2">
    <source>
        <dbReference type="Proteomes" id="UP000013520"/>
    </source>
</evidence>
<dbReference type="HOGENOM" id="CLU_2221982_0_0_9"/>
<dbReference type="AlphaFoldDB" id="R4KMI0"/>
<dbReference type="KEGG" id="dgi:Desgi_2326"/>
<sequence length="112" mass="12481">MRIIARVPDQKQVGFLVDTLRNGGFDRKDMIISDLAKADDERKTSSEEMADEVAFVKTEREGLWEAGPYADGIKGLEHGKRGFIVAVETSKHEASRVRAMMEQSGAVEIIQD</sequence>
<dbReference type="EMBL" id="CP003273">
    <property type="protein sequence ID" value="AGL01745.1"/>
    <property type="molecule type" value="Genomic_DNA"/>
</dbReference>